<evidence type="ECO:0000313" key="3">
    <source>
        <dbReference type="Proteomes" id="UP001157418"/>
    </source>
</evidence>
<sequence length="83" mass="8839">MSNEMKPNPREFHVHVLLELLPTLLQGKGIQSHLESENLATSTKGIGTTDDDERGGAAGGVVDDEVDGEGKQLGKGLSGRNER</sequence>
<keyword evidence="3" id="KW-1185">Reference proteome</keyword>
<name>A0AAU9LTX4_9ASTR</name>
<feature type="region of interest" description="Disordered" evidence="1">
    <location>
        <begin position="35"/>
        <end position="83"/>
    </location>
</feature>
<gene>
    <name evidence="2" type="ORF">LVIROSA_LOCUS162</name>
</gene>
<reference evidence="2 3" key="1">
    <citation type="submission" date="2022-01" db="EMBL/GenBank/DDBJ databases">
        <authorList>
            <person name="Xiong W."/>
            <person name="Schranz E."/>
        </authorList>
    </citation>
    <scope>NUCLEOTIDE SEQUENCE [LARGE SCALE GENOMIC DNA]</scope>
</reference>
<evidence type="ECO:0000256" key="1">
    <source>
        <dbReference type="SAM" id="MobiDB-lite"/>
    </source>
</evidence>
<protein>
    <submittedName>
        <fullName evidence="2">Uncharacterized protein</fullName>
    </submittedName>
</protein>
<dbReference type="EMBL" id="CAKMRJ010000001">
    <property type="protein sequence ID" value="CAH1412123.1"/>
    <property type="molecule type" value="Genomic_DNA"/>
</dbReference>
<dbReference type="AlphaFoldDB" id="A0AAU9LTX4"/>
<evidence type="ECO:0000313" key="2">
    <source>
        <dbReference type="EMBL" id="CAH1412123.1"/>
    </source>
</evidence>
<comment type="caution">
    <text evidence="2">The sequence shown here is derived from an EMBL/GenBank/DDBJ whole genome shotgun (WGS) entry which is preliminary data.</text>
</comment>
<dbReference type="Proteomes" id="UP001157418">
    <property type="component" value="Unassembled WGS sequence"/>
</dbReference>
<proteinExistence type="predicted"/>
<organism evidence="2 3">
    <name type="scientific">Lactuca virosa</name>
    <dbReference type="NCBI Taxonomy" id="75947"/>
    <lineage>
        <taxon>Eukaryota</taxon>
        <taxon>Viridiplantae</taxon>
        <taxon>Streptophyta</taxon>
        <taxon>Embryophyta</taxon>
        <taxon>Tracheophyta</taxon>
        <taxon>Spermatophyta</taxon>
        <taxon>Magnoliopsida</taxon>
        <taxon>eudicotyledons</taxon>
        <taxon>Gunneridae</taxon>
        <taxon>Pentapetalae</taxon>
        <taxon>asterids</taxon>
        <taxon>campanulids</taxon>
        <taxon>Asterales</taxon>
        <taxon>Asteraceae</taxon>
        <taxon>Cichorioideae</taxon>
        <taxon>Cichorieae</taxon>
        <taxon>Lactucinae</taxon>
        <taxon>Lactuca</taxon>
    </lineage>
</organism>
<accession>A0AAU9LTX4</accession>